<proteinExistence type="predicted"/>
<gene>
    <name evidence="1" type="ORF">RUM43_007185</name>
</gene>
<protein>
    <submittedName>
        <fullName evidence="1">Uncharacterized protein</fullName>
    </submittedName>
</protein>
<dbReference type="AlphaFoldDB" id="A0AAN8P879"/>
<dbReference type="Proteomes" id="UP001372834">
    <property type="component" value="Unassembled WGS sequence"/>
</dbReference>
<accession>A0AAN8P879</accession>
<comment type="caution">
    <text evidence="1">The sequence shown here is derived from an EMBL/GenBank/DDBJ whole genome shotgun (WGS) entry which is preliminary data.</text>
</comment>
<evidence type="ECO:0000313" key="2">
    <source>
        <dbReference type="Proteomes" id="UP001372834"/>
    </source>
</evidence>
<name>A0AAN8P879_POLSC</name>
<evidence type="ECO:0000313" key="1">
    <source>
        <dbReference type="EMBL" id="KAK6638915.1"/>
    </source>
</evidence>
<organism evidence="1 2">
    <name type="scientific">Polyplax serrata</name>
    <name type="common">Common mouse louse</name>
    <dbReference type="NCBI Taxonomy" id="468196"/>
    <lineage>
        <taxon>Eukaryota</taxon>
        <taxon>Metazoa</taxon>
        <taxon>Ecdysozoa</taxon>
        <taxon>Arthropoda</taxon>
        <taxon>Hexapoda</taxon>
        <taxon>Insecta</taxon>
        <taxon>Pterygota</taxon>
        <taxon>Neoptera</taxon>
        <taxon>Paraneoptera</taxon>
        <taxon>Psocodea</taxon>
        <taxon>Troctomorpha</taxon>
        <taxon>Phthiraptera</taxon>
        <taxon>Anoplura</taxon>
        <taxon>Polyplacidae</taxon>
        <taxon>Polyplax</taxon>
    </lineage>
</organism>
<dbReference type="EMBL" id="JAWJWE010000003">
    <property type="protein sequence ID" value="KAK6638915.1"/>
    <property type="molecule type" value="Genomic_DNA"/>
</dbReference>
<sequence>MAALGSELFENRGDVTEALRVGLELIRGKTLPYPGRNTDSELAAGFELCGGQSFVDIICQHVSPEDYNINDYTWKHHVILRLLCCTRFLQI</sequence>
<reference evidence="1 2" key="1">
    <citation type="submission" date="2023-10" db="EMBL/GenBank/DDBJ databases">
        <title>Genomes of two closely related lineages of the louse Polyplax serrata with different host specificities.</title>
        <authorList>
            <person name="Martinu J."/>
            <person name="Tarabai H."/>
            <person name="Stefka J."/>
            <person name="Hypsa V."/>
        </authorList>
    </citation>
    <scope>NUCLEOTIDE SEQUENCE [LARGE SCALE GENOMIC DNA]</scope>
    <source>
        <strain evidence="1">HR10_N</strain>
    </source>
</reference>